<evidence type="ECO:0000313" key="3">
    <source>
        <dbReference type="Proteomes" id="UP001141434"/>
    </source>
</evidence>
<gene>
    <name evidence="2" type="ORF">NUU61_008792</name>
</gene>
<dbReference type="RefSeq" id="XP_056507610.1">
    <property type="nucleotide sequence ID" value="XM_056659317.1"/>
</dbReference>
<feature type="region of interest" description="Disordered" evidence="1">
    <location>
        <begin position="1"/>
        <end position="25"/>
    </location>
</feature>
<evidence type="ECO:0000313" key="2">
    <source>
        <dbReference type="EMBL" id="KAJ5084213.1"/>
    </source>
</evidence>
<dbReference type="Proteomes" id="UP001141434">
    <property type="component" value="Unassembled WGS sequence"/>
</dbReference>
<dbReference type="GeneID" id="81398486"/>
<accession>A0A9W9ELT9</accession>
<name>A0A9W9ELT9_9EURO</name>
<dbReference type="AlphaFoldDB" id="A0A9W9ELT9"/>
<keyword evidence="3" id="KW-1185">Reference proteome</keyword>
<proteinExistence type="predicted"/>
<feature type="compositionally biased region" description="Basic and acidic residues" evidence="1">
    <location>
        <begin position="16"/>
        <end position="25"/>
    </location>
</feature>
<protein>
    <submittedName>
        <fullName evidence="2">Uncharacterized protein</fullName>
    </submittedName>
</protein>
<reference evidence="2" key="1">
    <citation type="submission" date="2022-11" db="EMBL/GenBank/DDBJ databases">
        <authorList>
            <person name="Petersen C."/>
        </authorList>
    </citation>
    <scope>NUCLEOTIDE SEQUENCE</scope>
    <source>
        <strain evidence="2">IBT 34128</strain>
    </source>
</reference>
<organism evidence="2 3">
    <name type="scientific">Penicillium alfredii</name>
    <dbReference type="NCBI Taxonomy" id="1506179"/>
    <lineage>
        <taxon>Eukaryota</taxon>
        <taxon>Fungi</taxon>
        <taxon>Dikarya</taxon>
        <taxon>Ascomycota</taxon>
        <taxon>Pezizomycotina</taxon>
        <taxon>Eurotiomycetes</taxon>
        <taxon>Eurotiomycetidae</taxon>
        <taxon>Eurotiales</taxon>
        <taxon>Aspergillaceae</taxon>
        <taxon>Penicillium</taxon>
    </lineage>
</organism>
<reference evidence="2" key="2">
    <citation type="journal article" date="2023" name="IMA Fungus">
        <title>Comparative genomic study of the Penicillium genus elucidates a diverse pangenome and 15 lateral gene transfer events.</title>
        <authorList>
            <person name="Petersen C."/>
            <person name="Sorensen T."/>
            <person name="Nielsen M.R."/>
            <person name="Sondergaard T.E."/>
            <person name="Sorensen J.L."/>
            <person name="Fitzpatrick D.A."/>
            <person name="Frisvad J.C."/>
            <person name="Nielsen K.L."/>
        </authorList>
    </citation>
    <scope>NUCLEOTIDE SEQUENCE</scope>
    <source>
        <strain evidence="2">IBT 34128</strain>
    </source>
</reference>
<evidence type="ECO:0000256" key="1">
    <source>
        <dbReference type="SAM" id="MobiDB-lite"/>
    </source>
</evidence>
<dbReference type="EMBL" id="JAPMSZ010000011">
    <property type="protein sequence ID" value="KAJ5084213.1"/>
    <property type="molecule type" value="Genomic_DNA"/>
</dbReference>
<comment type="caution">
    <text evidence="2">The sequence shown here is derived from an EMBL/GenBank/DDBJ whole genome shotgun (WGS) entry which is preliminary data.</text>
</comment>
<sequence>MESTDGRASLGPEAVIDPHDPEASPDRLRTAIQDLTDSFEDLADTIRELTTHGRSQELEAQRLLLAMIALRAMLRRVDEADARIEES</sequence>